<feature type="compositionally biased region" description="Basic and acidic residues" evidence="5">
    <location>
        <begin position="335"/>
        <end position="357"/>
    </location>
</feature>
<dbReference type="InterPro" id="IPR025610">
    <property type="entry name" value="MYC/MYB_N"/>
</dbReference>
<evidence type="ECO:0000256" key="3">
    <source>
        <dbReference type="ARBA" id="ARBA00023242"/>
    </source>
</evidence>
<sequence length="503" mass="54862">MGGVGWNNEDRAMAAAVLGTKAFDYLMSSSVSAECSLMAIGNDENLQNKLSDLLSRSKSGDLVLGWGDGCCREPREDEESEVTRILKMRLEDESQQRMRKRVLQKLHTLFGGTDEDSYAFGLDKVTDTEMFFLASMYFSFPRGGGGPGRCFGSSKHVWLSDALKSPADYCVRSFLAKSAGMQTIVMIPTGVGVVELGSIRCIPESLELLKMIGSSFSSILKAKKAAAVAAVNDKKDACGPISNLENGRQELGQGASGNRVPFTNTRNGFHGAPWTPYSNVKIGNPVEIYSPQIPKNIPEKEFLLNNFQQQKPAQMQIDFTGATSRAIISHPQSIESEHSDVEASCKDEPAGVLDDKRPRKRGRKPANGRRASQSCRSRKAASRKAEPTVLCPARSQRSKTRSVSRETSVSEANPNREIQERAMSIDIEAGGDEVTVRVSCPLDAHPASKLIQAIKDAEGTIIEARMATGSEKVFHTFVVKSVGSEKLTKEKLIEAFSHRCNSS</sequence>
<evidence type="ECO:0000256" key="2">
    <source>
        <dbReference type="ARBA" id="ARBA00023163"/>
    </source>
</evidence>
<evidence type="ECO:0000313" key="8">
    <source>
        <dbReference type="Proteomes" id="UP001318860"/>
    </source>
</evidence>
<dbReference type="Pfam" id="PF14215">
    <property type="entry name" value="bHLH-MYC_N"/>
    <property type="match status" value="1"/>
</dbReference>
<dbReference type="PANTHER" id="PTHR11514:SF47">
    <property type="entry name" value="TRANSCRIPTION FACTOR BHLH13"/>
    <property type="match status" value="1"/>
</dbReference>
<feature type="compositionally biased region" description="Basic residues" evidence="5">
    <location>
        <begin position="358"/>
        <end position="367"/>
    </location>
</feature>
<keyword evidence="1 4" id="KW-0805">Transcription regulation</keyword>
<dbReference type="EMBL" id="JABTTQ020000924">
    <property type="protein sequence ID" value="KAK6137060.1"/>
    <property type="molecule type" value="Genomic_DNA"/>
</dbReference>
<keyword evidence="2 4" id="KW-0804">Transcription</keyword>
<comment type="caution">
    <text evidence="7">The sequence shown here is derived from an EMBL/GenBank/DDBJ whole genome shotgun (WGS) entry which is preliminary data.</text>
</comment>
<evidence type="ECO:0000256" key="1">
    <source>
        <dbReference type="ARBA" id="ARBA00023015"/>
    </source>
</evidence>
<gene>
    <name evidence="7" type="ORF">DH2020_029197</name>
</gene>
<accession>A0ABR0VPB1</accession>
<feature type="region of interest" description="Disordered" evidence="5">
    <location>
        <begin position="332"/>
        <end position="412"/>
    </location>
</feature>
<keyword evidence="3 4" id="KW-0539">Nucleus</keyword>
<proteinExistence type="predicted"/>
<dbReference type="PANTHER" id="PTHR11514">
    <property type="entry name" value="MYC"/>
    <property type="match status" value="1"/>
</dbReference>
<protein>
    <recommendedName>
        <fullName evidence="4">Transcription factor</fullName>
        <shortName evidence="4">bHLH transcription factor</shortName>
    </recommendedName>
    <alternativeName>
        <fullName evidence="4">Basic helix-loop-helix protein</fullName>
    </alternativeName>
</protein>
<dbReference type="InterPro" id="IPR045084">
    <property type="entry name" value="AIB/MYC-like"/>
</dbReference>
<dbReference type="Proteomes" id="UP001318860">
    <property type="component" value="Unassembled WGS sequence"/>
</dbReference>
<reference evidence="7 8" key="1">
    <citation type="journal article" date="2021" name="Comput. Struct. Biotechnol. J.">
        <title>De novo genome assembly of the potent medicinal plant Rehmannia glutinosa using nanopore technology.</title>
        <authorList>
            <person name="Ma L."/>
            <person name="Dong C."/>
            <person name="Song C."/>
            <person name="Wang X."/>
            <person name="Zheng X."/>
            <person name="Niu Y."/>
            <person name="Chen S."/>
            <person name="Feng W."/>
        </authorList>
    </citation>
    <scope>NUCLEOTIDE SEQUENCE [LARGE SCALE GENOMIC DNA]</scope>
    <source>
        <strain evidence="7">DH-2019</strain>
    </source>
</reference>
<evidence type="ECO:0000313" key="7">
    <source>
        <dbReference type="EMBL" id="KAK6137060.1"/>
    </source>
</evidence>
<keyword evidence="8" id="KW-1185">Reference proteome</keyword>
<evidence type="ECO:0000256" key="4">
    <source>
        <dbReference type="RuleBase" id="RU369104"/>
    </source>
</evidence>
<name>A0ABR0VPB1_REHGL</name>
<evidence type="ECO:0000259" key="6">
    <source>
        <dbReference type="Pfam" id="PF14215"/>
    </source>
</evidence>
<organism evidence="7 8">
    <name type="scientific">Rehmannia glutinosa</name>
    <name type="common">Chinese foxglove</name>
    <dbReference type="NCBI Taxonomy" id="99300"/>
    <lineage>
        <taxon>Eukaryota</taxon>
        <taxon>Viridiplantae</taxon>
        <taxon>Streptophyta</taxon>
        <taxon>Embryophyta</taxon>
        <taxon>Tracheophyta</taxon>
        <taxon>Spermatophyta</taxon>
        <taxon>Magnoliopsida</taxon>
        <taxon>eudicotyledons</taxon>
        <taxon>Gunneridae</taxon>
        <taxon>Pentapetalae</taxon>
        <taxon>asterids</taxon>
        <taxon>lamiids</taxon>
        <taxon>Lamiales</taxon>
        <taxon>Orobanchaceae</taxon>
        <taxon>Rehmannieae</taxon>
        <taxon>Rehmannia</taxon>
    </lineage>
</organism>
<feature type="domain" description="Transcription factor MYC/MYB N-terminal" evidence="6">
    <location>
        <begin position="55"/>
        <end position="216"/>
    </location>
</feature>
<evidence type="ECO:0000256" key="5">
    <source>
        <dbReference type="SAM" id="MobiDB-lite"/>
    </source>
</evidence>
<comment type="subcellular location">
    <subcellularLocation>
        <location evidence="4">Nucleus</location>
    </subcellularLocation>
</comment>